<comment type="caution">
    <text evidence="2">The sequence shown here is derived from an EMBL/GenBank/DDBJ whole genome shotgun (WGS) entry which is preliminary data.</text>
</comment>
<proteinExistence type="predicted"/>
<reference evidence="2" key="1">
    <citation type="submission" date="2023-10" db="EMBL/GenBank/DDBJ databases">
        <authorList>
            <person name="Chen Y."/>
            <person name="Shah S."/>
            <person name="Dougan E. K."/>
            <person name="Thang M."/>
            <person name="Chan C."/>
        </authorList>
    </citation>
    <scope>NUCLEOTIDE SEQUENCE [LARGE SCALE GENOMIC DNA]</scope>
</reference>
<sequence length="135" mass="14725">MVDNLRATNGKIRHVTLEFREARGLLHGTRGKKDRSFLILDEDILRVAPVRSSMLEKARPCKFSGFNKGFLNSAAAKRGLCEREPLQAHPHWSSSSNAAPSTPPPATSKGAESSSSGAEGVRPGERTRVHPRVAR</sequence>
<organism evidence="2 3">
    <name type="scientific">Prorocentrum cordatum</name>
    <dbReference type="NCBI Taxonomy" id="2364126"/>
    <lineage>
        <taxon>Eukaryota</taxon>
        <taxon>Sar</taxon>
        <taxon>Alveolata</taxon>
        <taxon>Dinophyceae</taxon>
        <taxon>Prorocentrales</taxon>
        <taxon>Prorocentraceae</taxon>
        <taxon>Prorocentrum</taxon>
    </lineage>
</organism>
<evidence type="ECO:0000313" key="2">
    <source>
        <dbReference type="EMBL" id="CAK0803294.1"/>
    </source>
</evidence>
<evidence type="ECO:0000256" key="1">
    <source>
        <dbReference type="SAM" id="MobiDB-lite"/>
    </source>
</evidence>
<gene>
    <name evidence="2" type="ORF">PCOR1329_LOCUS10528</name>
</gene>
<protein>
    <submittedName>
        <fullName evidence="2">Uncharacterized protein</fullName>
    </submittedName>
</protein>
<evidence type="ECO:0000313" key="3">
    <source>
        <dbReference type="Proteomes" id="UP001189429"/>
    </source>
</evidence>
<name>A0ABN9QHU3_9DINO</name>
<feature type="compositionally biased region" description="Low complexity" evidence="1">
    <location>
        <begin position="107"/>
        <end position="120"/>
    </location>
</feature>
<feature type="region of interest" description="Disordered" evidence="1">
    <location>
        <begin position="82"/>
        <end position="135"/>
    </location>
</feature>
<dbReference type="Proteomes" id="UP001189429">
    <property type="component" value="Unassembled WGS sequence"/>
</dbReference>
<dbReference type="EMBL" id="CAUYUJ010002991">
    <property type="protein sequence ID" value="CAK0803294.1"/>
    <property type="molecule type" value="Genomic_DNA"/>
</dbReference>
<accession>A0ABN9QHU3</accession>
<keyword evidence="3" id="KW-1185">Reference proteome</keyword>